<dbReference type="CDD" id="cd04678">
    <property type="entry name" value="NUDIX_MTH2_Nudt15"/>
    <property type="match status" value="1"/>
</dbReference>
<proteinExistence type="inferred from homology"/>
<sequence length="98" mass="10932">MSPSEDRVRVGVAVFVLHPCSTPSNPLFLMGKRLVSHGHNQWAHPEGHLEFGETLEKCAVREILEETGLAIQKEDVKFLTATNSVMEPEPRRDGKRGV</sequence>
<keyword evidence="5" id="KW-1185">Reference proteome</keyword>
<reference evidence="4 5" key="1">
    <citation type="submission" date="2018-06" db="EMBL/GenBank/DDBJ databases">
        <title>Genome Sequence of the Brown Rot Fungal Pathogen Monilinia fructigena.</title>
        <authorList>
            <person name="Landi L."/>
            <person name="De Miccolis Angelini R.M."/>
            <person name="Pollastro S."/>
            <person name="Abate D."/>
            <person name="Faretra F."/>
            <person name="Romanazzi G."/>
        </authorList>
    </citation>
    <scope>NUCLEOTIDE SEQUENCE [LARGE SCALE GENOMIC DNA]</scope>
    <source>
        <strain evidence="4 5">Mfrg269</strain>
    </source>
</reference>
<dbReference type="Proteomes" id="UP000249056">
    <property type="component" value="Unassembled WGS sequence"/>
</dbReference>
<dbReference type="GO" id="GO:0005829">
    <property type="term" value="C:cytosol"/>
    <property type="evidence" value="ECO:0007669"/>
    <property type="project" value="TreeGrafter"/>
</dbReference>
<comment type="similarity">
    <text evidence="2">Belongs to the Nudix hydrolase family.</text>
</comment>
<organism evidence="4 5">
    <name type="scientific">Monilinia fructigena</name>
    <dbReference type="NCBI Taxonomy" id="38457"/>
    <lineage>
        <taxon>Eukaryota</taxon>
        <taxon>Fungi</taxon>
        <taxon>Dikarya</taxon>
        <taxon>Ascomycota</taxon>
        <taxon>Pezizomycotina</taxon>
        <taxon>Leotiomycetes</taxon>
        <taxon>Helotiales</taxon>
        <taxon>Sclerotiniaceae</taxon>
        <taxon>Monilinia</taxon>
    </lineage>
</organism>
<dbReference type="PROSITE" id="PS51462">
    <property type="entry name" value="NUDIX"/>
    <property type="match status" value="1"/>
</dbReference>
<dbReference type="GO" id="GO:0006203">
    <property type="term" value="P:dGTP catabolic process"/>
    <property type="evidence" value="ECO:0007669"/>
    <property type="project" value="TreeGrafter"/>
</dbReference>
<dbReference type="PANTHER" id="PTHR16099">
    <property type="entry name" value="8-OXO-DGTP DIPHOSPHATES NUDT15"/>
    <property type="match status" value="1"/>
</dbReference>
<name>A0A395IVE0_9HELO</name>
<dbReference type="InterPro" id="IPR020084">
    <property type="entry name" value="NUDIX_hydrolase_CS"/>
</dbReference>
<evidence type="ECO:0000313" key="5">
    <source>
        <dbReference type="Proteomes" id="UP000249056"/>
    </source>
</evidence>
<protein>
    <recommendedName>
        <fullName evidence="3">Nudix hydrolase domain-containing protein</fullName>
    </recommendedName>
</protein>
<dbReference type="InterPro" id="IPR000086">
    <property type="entry name" value="NUDIX_hydrolase_dom"/>
</dbReference>
<feature type="domain" description="Nudix hydrolase" evidence="3">
    <location>
        <begin position="7"/>
        <end position="98"/>
    </location>
</feature>
<dbReference type="GO" id="GO:0035539">
    <property type="term" value="F:8-oxo-7,8-dihydrodeoxyguanosine triphosphate pyrophosphatase activity"/>
    <property type="evidence" value="ECO:0007669"/>
    <property type="project" value="TreeGrafter"/>
</dbReference>
<dbReference type="SUPFAM" id="SSF55811">
    <property type="entry name" value="Nudix"/>
    <property type="match status" value="1"/>
</dbReference>
<dbReference type="PROSITE" id="PS00893">
    <property type="entry name" value="NUDIX_BOX"/>
    <property type="match status" value="1"/>
</dbReference>
<dbReference type="Gene3D" id="3.90.79.10">
    <property type="entry name" value="Nucleoside Triphosphate Pyrophosphohydrolase"/>
    <property type="match status" value="1"/>
</dbReference>
<dbReference type="PRINTS" id="PR00502">
    <property type="entry name" value="NUDIXFAMILY"/>
</dbReference>
<gene>
    <name evidence="4" type="ORF">DID88_003691</name>
</gene>
<evidence type="ECO:0000256" key="2">
    <source>
        <dbReference type="RuleBase" id="RU003476"/>
    </source>
</evidence>
<dbReference type="PANTHER" id="PTHR16099:SF5">
    <property type="entry name" value="NUCLEOTIDE TRIPHOSPHATE DIPHOSPHATASE NUDT15"/>
    <property type="match status" value="1"/>
</dbReference>
<dbReference type="OrthoDB" id="447842at2759"/>
<dbReference type="InterPro" id="IPR020476">
    <property type="entry name" value="Nudix_hydrolase"/>
</dbReference>
<evidence type="ECO:0000256" key="1">
    <source>
        <dbReference type="ARBA" id="ARBA00022801"/>
    </source>
</evidence>
<comment type="caution">
    <text evidence="4">The sequence shown here is derived from an EMBL/GenBank/DDBJ whole genome shotgun (WGS) entry which is preliminary data.</text>
</comment>
<dbReference type="Pfam" id="PF00293">
    <property type="entry name" value="NUDIX"/>
    <property type="match status" value="1"/>
</dbReference>
<accession>A0A395IVE0</accession>
<dbReference type="InterPro" id="IPR015797">
    <property type="entry name" value="NUDIX_hydrolase-like_dom_sf"/>
</dbReference>
<evidence type="ECO:0000313" key="4">
    <source>
        <dbReference type="EMBL" id="RAL63648.1"/>
    </source>
</evidence>
<evidence type="ECO:0000259" key="3">
    <source>
        <dbReference type="PROSITE" id="PS51462"/>
    </source>
</evidence>
<keyword evidence="1 2" id="KW-0378">Hydrolase</keyword>
<dbReference type="EMBL" id="QKRW01000018">
    <property type="protein sequence ID" value="RAL63648.1"/>
    <property type="molecule type" value="Genomic_DNA"/>
</dbReference>
<dbReference type="AlphaFoldDB" id="A0A395IVE0"/>